<dbReference type="InterPro" id="IPR036097">
    <property type="entry name" value="HisK_dim/P_sf"/>
</dbReference>
<dbReference type="SUPFAM" id="SSF47384">
    <property type="entry name" value="Homodimeric domain of signal transducing histidine kinase"/>
    <property type="match status" value="1"/>
</dbReference>
<dbReference type="InterPro" id="IPR013655">
    <property type="entry name" value="PAS_fold_3"/>
</dbReference>
<proteinExistence type="predicted"/>
<dbReference type="PANTHER" id="PTHR45339">
    <property type="entry name" value="HYBRID SIGNAL TRANSDUCTION HISTIDINE KINASE J"/>
    <property type="match status" value="1"/>
</dbReference>
<dbReference type="Gene3D" id="3.30.450.40">
    <property type="match status" value="1"/>
</dbReference>
<keyword evidence="13" id="KW-1185">Reference proteome</keyword>
<dbReference type="InterPro" id="IPR005467">
    <property type="entry name" value="His_kinase_dom"/>
</dbReference>
<evidence type="ECO:0000259" key="10">
    <source>
        <dbReference type="PROSITE" id="PS50112"/>
    </source>
</evidence>
<dbReference type="SUPFAM" id="SSF55781">
    <property type="entry name" value="GAF domain-like"/>
    <property type="match status" value="1"/>
</dbReference>
<evidence type="ECO:0000256" key="1">
    <source>
        <dbReference type="ARBA" id="ARBA00000085"/>
    </source>
</evidence>
<reference evidence="12 13" key="1">
    <citation type="submission" date="2020-08" db="EMBL/GenBank/DDBJ databases">
        <title>Description of novel Flavobacterium F-380 isolate.</title>
        <authorList>
            <person name="Saticioglu I.B."/>
            <person name="Duman M."/>
            <person name="Altun S."/>
        </authorList>
    </citation>
    <scope>NUCLEOTIDE SEQUENCE [LARGE SCALE GENOMIC DNA]</scope>
    <source>
        <strain evidence="12 13">F-380</strain>
    </source>
</reference>
<evidence type="ECO:0000256" key="3">
    <source>
        <dbReference type="ARBA" id="ARBA00022553"/>
    </source>
</evidence>
<dbReference type="CDD" id="cd16922">
    <property type="entry name" value="HATPase_EvgS-ArcB-TorS-like"/>
    <property type="match status" value="1"/>
</dbReference>
<name>A0ABR7J6A3_9FLAO</name>
<dbReference type="PROSITE" id="PS50110">
    <property type="entry name" value="RESPONSE_REGULATORY"/>
    <property type="match status" value="1"/>
</dbReference>
<dbReference type="PROSITE" id="PS50109">
    <property type="entry name" value="HIS_KIN"/>
    <property type="match status" value="1"/>
</dbReference>
<dbReference type="InterPro" id="IPR004358">
    <property type="entry name" value="Sig_transdc_His_kin-like_C"/>
</dbReference>
<protein>
    <recommendedName>
        <fullName evidence="2">histidine kinase</fullName>
        <ecNumber evidence="2">2.7.13.3</ecNumber>
    </recommendedName>
</protein>
<dbReference type="CDD" id="cd17546">
    <property type="entry name" value="REC_hyHK_CKI1_RcsC-like"/>
    <property type="match status" value="1"/>
</dbReference>
<dbReference type="SUPFAM" id="SSF52172">
    <property type="entry name" value="CheY-like"/>
    <property type="match status" value="1"/>
</dbReference>
<feature type="domain" description="PAS" evidence="10">
    <location>
        <begin position="156"/>
        <end position="226"/>
    </location>
</feature>
<keyword evidence="5" id="KW-0418">Kinase</keyword>
<keyword evidence="4" id="KW-0808">Transferase</keyword>
<feature type="domain" description="PAC" evidence="11">
    <location>
        <begin position="669"/>
        <end position="721"/>
    </location>
</feature>
<feature type="domain" description="PAC" evidence="11">
    <location>
        <begin position="925"/>
        <end position="980"/>
    </location>
</feature>
<dbReference type="SUPFAM" id="SSF55874">
    <property type="entry name" value="ATPase domain of HSP90 chaperone/DNA topoisomerase II/histidine kinase"/>
    <property type="match status" value="1"/>
</dbReference>
<keyword evidence="3 7" id="KW-0597">Phosphoprotein</keyword>
<keyword evidence="6" id="KW-0902">Two-component regulatory system</keyword>
<dbReference type="EMBL" id="JACRUJ010000002">
    <property type="protein sequence ID" value="MBC5841061.1"/>
    <property type="molecule type" value="Genomic_DNA"/>
</dbReference>
<dbReference type="CDD" id="cd00082">
    <property type="entry name" value="HisKA"/>
    <property type="match status" value="1"/>
</dbReference>
<evidence type="ECO:0000259" key="11">
    <source>
        <dbReference type="PROSITE" id="PS50113"/>
    </source>
</evidence>
<evidence type="ECO:0000256" key="4">
    <source>
        <dbReference type="ARBA" id="ARBA00022679"/>
    </source>
</evidence>
<dbReference type="InterPro" id="IPR011006">
    <property type="entry name" value="CheY-like_superfamily"/>
</dbReference>
<gene>
    <name evidence="12" type="ORF">H8R23_06560</name>
</gene>
<feature type="domain" description="Histidine kinase" evidence="8">
    <location>
        <begin position="998"/>
        <end position="1220"/>
    </location>
</feature>
<dbReference type="InterPro" id="IPR029016">
    <property type="entry name" value="GAF-like_dom_sf"/>
</dbReference>
<sequence length="1372" mass="155035">MNTIEGMSSSDDLLKKPQDSVLSSNHQSSLKRLVSNFELSLRYSKDFACILSFDGLFEDANTTFMSILGFTKEELLGTTFFDLFDPLEKSTSKVLFNKIVSGETSDSINSKCVTARAEVLEIDWVVTIVDVEANLVYIVGYNRSVSKDLNVMSSQNEARYRALLENGDGIFTLFNAETKVLFRSPSSFHTNGYTDEEYSQLSDEEYYHPDFLLTVNDKIKEALDKPGIAIPILFRAKHKKGNYIWLEGYITNYLSDTNINGIVADFRDVTESKIAIETLRKERDKFAKIAATSTGMVYSMRFTEEGNLFFSYASDAIKDVFGFTLSEMNNNTDEIFNLIHKDDIDLLLTKVKKTKEELVPLKMQYRYMHPIKGMVWHEVHSLPIVEQDGTVICHGVVNDISKSILAREKINKANRLYLFISQINQMIVRTKNKEELFEEACSIAVECGHFKMAWIGLVDEVKQQVLPVMISGEDNNYHSSIKVISTDQSKPEGCGPVGRAIRSRDAIICNDIETDSSMIPWRKNALDRGYLSLMTLPIFSFGKVIGVFTFYADEKNFFDAEEIALLTEATDDVSFALELFEKEERRRAAEAAIYESEKRYHTLTEVSPVGIFRTDATGYTTYVNSRWCEISGFTFQKAIGDGWLDAVHPDDKIVIFEDWKRAASEQEISISEYRFLREDGTIIWVMGQAIMERNSENEIVGYVGTITDITARKLAEEEFKKINKKMEAIIEAIPDLMFEVSLDGTFHNYYSNRNDLLLLPPEKFLNKNILDVFPKEAAQASMLALKEASENGVSTGIQYKLKLPTGEFWFELSIAPMESSDDEIAHFICLARDITTAKKGDEALLNSEKRYKGLLNNLEAGIVVHASDGKILKYNKKATQLLGMTSQNLVGKDIHYEEWQFINEDESVMVSKDYPISKILKYKKAINKFTMGRWHSATGKIVWVLVSGYPMLNEFNEITEVVISFIDISEQKIMENEIITAKELAEAANKAKTDFLANMSHEIRTPLNGIIGFTDLLMKTDLSANQFEYLSTVNESANSLMHIVNDVLDFSKIESGKLELNPEKIDLFELLNQTKDMFKYLAIQKNIGLILVIDDSTPQYVEADSFRLKQVLVNLLSNALKFTLKGEVKLSVSATVSTEGDCFDILFSVKDTGIGVKDDSSKKIFSSFVQEDNSTSRKFGGTGLGLAISNQLLQLMNSKLQLASVHGEGSDFFFTIKLKKVKESIGLMNDNNSKNTIVNDVKQLQDLESKKILIVEDNKINMFLARTLVKRVFPNCILIEAIDGAVAVEAFKNESPDLILMDVQMPNMNGYEAATEIRAIEKNSRTPIIAVTAGILIGEKEKCFESGMDDYMPKPITIADLERLFCKWLKRD</sequence>
<evidence type="ECO:0000256" key="2">
    <source>
        <dbReference type="ARBA" id="ARBA00012438"/>
    </source>
</evidence>
<dbReference type="SMART" id="SM00091">
    <property type="entry name" value="PAS"/>
    <property type="match status" value="6"/>
</dbReference>
<dbReference type="Pfam" id="PF00072">
    <property type="entry name" value="Response_reg"/>
    <property type="match status" value="1"/>
</dbReference>
<dbReference type="Gene3D" id="3.40.50.2300">
    <property type="match status" value="1"/>
</dbReference>
<dbReference type="SMART" id="SM00065">
    <property type="entry name" value="GAF"/>
    <property type="match status" value="1"/>
</dbReference>
<comment type="caution">
    <text evidence="12">The sequence shown here is derived from an EMBL/GenBank/DDBJ whole genome shotgun (WGS) entry which is preliminary data.</text>
</comment>
<dbReference type="InterPro" id="IPR003018">
    <property type="entry name" value="GAF"/>
</dbReference>
<dbReference type="SMART" id="SM00387">
    <property type="entry name" value="HATPase_c"/>
    <property type="match status" value="1"/>
</dbReference>
<dbReference type="EC" id="2.7.13.3" evidence="2"/>
<dbReference type="InterPro" id="IPR036890">
    <property type="entry name" value="HATPase_C_sf"/>
</dbReference>
<dbReference type="CDD" id="cd00130">
    <property type="entry name" value="PAS"/>
    <property type="match status" value="6"/>
</dbReference>
<feature type="domain" description="PAS" evidence="10">
    <location>
        <begin position="847"/>
        <end position="923"/>
    </location>
</feature>
<evidence type="ECO:0000259" key="9">
    <source>
        <dbReference type="PROSITE" id="PS50110"/>
    </source>
</evidence>
<dbReference type="InterPro" id="IPR000700">
    <property type="entry name" value="PAS-assoc_C"/>
</dbReference>
<dbReference type="SMART" id="SM00388">
    <property type="entry name" value="HisKA"/>
    <property type="match status" value="1"/>
</dbReference>
<dbReference type="PRINTS" id="PR00344">
    <property type="entry name" value="BCTRLSENSOR"/>
</dbReference>
<dbReference type="Gene3D" id="3.30.565.10">
    <property type="entry name" value="Histidine kinase-like ATPase, C-terminal domain"/>
    <property type="match status" value="1"/>
</dbReference>
<dbReference type="Gene3D" id="3.30.450.20">
    <property type="entry name" value="PAS domain"/>
    <property type="match status" value="6"/>
</dbReference>
<feature type="domain" description="PAS" evidence="10">
    <location>
        <begin position="310"/>
        <end position="358"/>
    </location>
</feature>
<dbReference type="InterPro" id="IPR000014">
    <property type="entry name" value="PAS"/>
</dbReference>
<feature type="modified residue" description="4-aspartylphosphate" evidence="7">
    <location>
        <position position="1302"/>
    </location>
</feature>
<dbReference type="Pfam" id="PF13426">
    <property type="entry name" value="PAS_9"/>
    <property type="match status" value="2"/>
</dbReference>
<evidence type="ECO:0000313" key="12">
    <source>
        <dbReference type="EMBL" id="MBC5841061.1"/>
    </source>
</evidence>
<evidence type="ECO:0000313" key="13">
    <source>
        <dbReference type="Proteomes" id="UP000629963"/>
    </source>
</evidence>
<feature type="domain" description="PAS" evidence="10">
    <location>
        <begin position="50"/>
        <end position="103"/>
    </location>
</feature>
<organism evidence="12 13">
    <name type="scientific">Flavobacterium kayseriense</name>
    <dbReference type="NCBI Taxonomy" id="2764714"/>
    <lineage>
        <taxon>Bacteria</taxon>
        <taxon>Pseudomonadati</taxon>
        <taxon>Bacteroidota</taxon>
        <taxon>Flavobacteriia</taxon>
        <taxon>Flavobacteriales</taxon>
        <taxon>Flavobacteriaceae</taxon>
        <taxon>Flavobacterium</taxon>
    </lineage>
</organism>
<evidence type="ECO:0000256" key="5">
    <source>
        <dbReference type="ARBA" id="ARBA00022777"/>
    </source>
</evidence>
<dbReference type="NCBIfam" id="TIGR00229">
    <property type="entry name" value="sensory_box"/>
    <property type="match status" value="6"/>
</dbReference>
<dbReference type="PROSITE" id="PS50112">
    <property type="entry name" value="PAS"/>
    <property type="match status" value="5"/>
</dbReference>
<feature type="domain" description="Response regulatory" evidence="9">
    <location>
        <begin position="1251"/>
        <end position="1369"/>
    </location>
</feature>
<dbReference type="InterPro" id="IPR001789">
    <property type="entry name" value="Sig_transdc_resp-reg_receiver"/>
</dbReference>
<dbReference type="SUPFAM" id="SSF55785">
    <property type="entry name" value="PYP-like sensor domain (PAS domain)"/>
    <property type="match status" value="6"/>
</dbReference>
<evidence type="ECO:0000256" key="6">
    <source>
        <dbReference type="ARBA" id="ARBA00023012"/>
    </source>
</evidence>
<dbReference type="InterPro" id="IPR003661">
    <property type="entry name" value="HisK_dim/P_dom"/>
</dbReference>
<dbReference type="Gene3D" id="1.10.287.130">
    <property type="match status" value="1"/>
</dbReference>
<dbReference type="Proteomes" id="UP000629963">
    <property type="component" value="Unassembled WGS sequence"/>
</dbReference>
<feature type="domain" description="PAC" evidence="11">
    <location>
        <begin position="795"/>
        <end position="846"/>
    </location>
</feature>
<dbReference type="PROSITE" id="PS50113">
    <property type="entry name" value="PAC"/>
    <property type="match status" value="3"/>
</dbReference>
<dbReference type="Pfam" id="PF08447">
    <property type="entry name" value="PAS_3"/>
    <property type="match status" value="3"/>
</dbReference>
<evidence type="ECO:0000256" key="7">
    <source>
        <dbReference type="PROSITE-ProRule" id="PRU00169"/>
    </source>
</evidence>
<dbReference type="Pfam" id="PF08448">
    <property type="entry name" value="PAS_4"/>
    <property type="match status" value="1"/>
</dbReference>
<dbReference type="SMART" id="SM00448">
    <property type="entry name" value="REC"/>
    <property type="match status" value="1"/>
</dbReference>
<dbReference type="PANTHER" id="PTHR45339:SF1">
    <property type="entry name" value="HYBRID SIGNAL TRANSDUCTION HISTIDINE KINASE J"/>
    <property type="match status" value="1"/>
</dbReference>
<dbReference type="InterPro" id="IPR003594">
    <property type="entry name" value="HATPase_dom"/>
</dbReference>
<dbReference type="SMART" id="SM00086">
    <property type="entry name" value="PAC"/>
    <property type="match status" value="5"/>
</dbReference>
<comment type="catalytic activity">
    <reaction evidence="1">
        <text>ATP + protein L-histidine = ADP + protein N-phospho-L-histidine.</text>
        <dbReference type="EC" id="2.7.13.3"/>
    </reaction>
</comment>
<dbReference type="Pfam" id="PF00512">
    <property type="entry name" value="HisKA"/>
    <property type="match status" value="1"/>
</dbReference>
<dbReference type="Pfam" id="PF02518">
    <property type="entry name" value="HATPase_c"/>
    <property type="match status" value="1"/>
</dbReference>
<evidence type="ECO:0000259" key="8">
    <source>
        <dbReference type="PROSITE" id="PS50109"/>
    </source>
</evidence>
<dbReference type="Pfam" id="PF13185">
    <property type="entry name" value="GAF_2"/>
    <property type="match status" value="1"/>
</dbReference>
<dbReference type="InterPro" id="IPR013656">
    <property type="entry name" value="PAS_4"/>
</dbReference>
<dbReference type="InterPro" id="IPR001610">
    <property type="entry name" value="PAC"/>
</dbReference>
<dbReference type="RefSeq" id="WP_187009657.1">
    <property type="nucleotide sequence ID" value="NZ_JACRUI010000002.1"/>
</dbReference>
<dbReference type="InterPro" id="IPR035965">
    <property type="entry name" value="PAS-like_dom_sf"/>
</dbReference>
<feature type="domain" description="PAS" evidence="10">
    <location>
        <begin position="596"/>
        <end position="666"/>
    </location>
</feature>
<accession>A0ABR7J6A3</accession>